<sequence length="223" mass="25410">MEMERSSLPVRISFFFYAAVSVYNNSPDQPTSQYRFVNRALNSVDGEQDAYVPARSFVETLLKNISIPSLLVAKIPRDQVVAAQGFEQDTQFLYVVILTLDRTNLSRASFQDYEYLKCMLHSFVPRFVIAVSRISDAYLPGDARNLCREIAGLMMMSPEAAAAAAPEEEYRDQKDLHAFLAVYAKRYVHEALTNEKILERCLIHIVKMPFELGSSIRYGLVLY</sequence>
<keyword evidence="2" id="KW-1185">Reference proteome</keyword>
<accession>A0ABR4FIR8</accession>
<gene>
    <name evidence="1" type="ORF">BJX66DRAFT_319065</name>
</gene>
<protein>
    <submittedName>
        <fullName evidence="1">Uncharacterized protein</fullName>
    </submittedName>
</protein>
<organism evidence="1 2">
    <name type="scientific">Aspergillus keveii</name>
    <dbReference type="NCBI Taxonomy" id="714993"/>
    <lineage>
        <taxon>Eukaryota</taxon>
        <taxon>Fungi</taxon>
        <taxon>Dikarya</taxon>
        <taxon>Ascomycota</taxon>
        <taxon>Pezizomycotina</taxon>
        <taxon>Eurotiomycetes</taxon>
        <taxon>Eurotiomycetidae</taxon>
        <taxon>Eurotiales</taxon>
        <taxon>Aspergillaceae</taxon>
        <taxon>Aspergillus</taxon>
        <taxon>Aspergillus subgen. Nidulantes</taxon>
    </lineage>
</organism>
<dbReference type="EMBL" id="JBFTWV010000264">
    <property type="protein sequence ID" value="KAL2783144.1"/>
    <property type="molecule type" value="Genomic_DNA"/>
</dbReference>
<proteinExistence type="predicted"/>
<name>A0ABR4FIR8_9EURO</name>
<reference evidence="1 2" key="1">
    <citation type="submission" date="2024-07" db="EMBL/GenBank/DDBJ databases">
        <title>Section-level genome sequencing and comparative genomics of Aspergillus sections Usti and Cavernicolus.</title>
        <authorList>
            <consortium name="Lawrence Berkeley National Laboratory"/>
            <person name="Nybo J.L."/>
            <person name="Vesth T.C."/>
            <person name="Theobald S."/>
            <person name="Frisvad J.C."/>
            <person name="Larsen T.O."/>
            <person name="Kjaerboelling I."/>
            <person name="Rothschild-Mancinelli K."/>
            <person name="Lyhne E.K."/>
            <person name="Kogle M.E."/>
            <person name="Barry K."/>
            <person name="Clum A."/>
            <person name="Na H."/>
            <person name="Ledsgaard L."/>
            <person name="Lin J."/>
            <person name="Lipzen A."/>
            <person name="Kuo A."/>
            <person name="Riley R."/>
            <person name="Mondo S."/>
            <person name="Labutti K."/>
            <person name="Haridas S."/>
            <person name="Pangalinan J."/>
            <person name="Salamov A.A."/>
            <person name="Simmons B.A."/>
            <person name="Magnuson J.K."/>
            <person name="Chen J."/>
            <person name="Drula E."/>
            <person name="Henrissat B."/>
            <person name="Wiebenga A."/>
            <person name="Lubbers R.J."/>
            <person name="Gomes A.C."/>
            <person name="Makela M.R."/>
            <person name="Stajich J."/>
            <person name="Grigoriev I.V."/>
            <person name="Mortensen U.H."/>
            <person name="De Vries R.P."/>
            <person name="Baker S.E."/>
            <person name="Andersen M.R."/>
        </authorList>
    </citation>
    <scope>NUCLEOTIDE SEQUENCE [LARGE SCALE GENOMIC DNA]</scope>
    <source>
        <strain evidence="1 2">CBS 209.92</strain>
    </source>
</reference>
<evidence type="ECO:0000313" key="1">
    <source>
        <dbReference type="EMBL" id="KAL2783144.1"/>
    </source>
</evidence>
<dbReference type="Proteomes" id="UP001610563">
    <property type="component" value="Unassembled WGS sequence"/>
</dbReference>
<comment type="caution">
    <text evidence="1">The sequence shown here is derived from an EMBL/GenBank/DDBJ whole genome shotgun (WGS) entry which is preliminary data.</text>
</comment>
<evidence type="ECO:0000313" key="2">
    <source>
        <dbReference type="Proteomes" id="UP001610563"/>
    </source>
</evidence>